<sequence length="599" mass="68904">MFKPNRSTRLLRFRSETRRIRNITISERHPTNFINTQGTERVYKAYDILSNPYESFKYSVPKCLSVYESTNSCFLEEIFDHFRSNKDIFEFVCQKFWKSGSIRCIVLDNLIHILSQEKVQLVEDILDKLAESGVAPGFSVKQRKGEITLLDHMANQIIVLAAICGEPLVATSYMIQCKTSYQQNQVLIEEETIRTVLRCLCAYRGKRLVYYNYAVVRLVNSFYLYPYSAVDLAGIISLAISGSDDVYFANIIYGKLSNKITKNECSMDLSLALKDLILKNVELGHHETALEIWRNSKDLKYVFDDPDVHLSFLGNLNGHYADLFLREANLDESKREIVDALIRVVGSKDSELLECIMLKIGSPVRRSTLSALFEAFLKQRKDAESEKVLQSIFKTRTGLAPQDFSQIAKKVLEVNDVEKAIDMASSYHIKISGGGYVHIFEHILMNEEPQKYNAFFNTMVEKMKDADNDSRSLLFPILVRYLSIKYHVRLSRSFISSMVKNFHTSDSTPDISELPDLGKYSLTNDIYNVIYFSPSSFQKGLVVLLEEALKSKELDIVKWCITELRQEGFLVQEILSLIKNFNPSLFRELFHEDIENSIR</sequence>
<dbReference type="HOGENOM" id="CLU_028748_0_0_1"/>
<keyword evidence="2" id="KW-1185">Reference proteome</keyword>
<dbReference type="Proteomes" id="UP000000707">
    <property type="component" value="Unassembled WGS sequence"/>
</dbReference>
<dbReference type="AlphaFoldDB" id="G3B5T2"/>
<protein>
    <submittedName>
        <fullName evidence="1">Uncharacterized protein</fullName>
    </submittedName>
</protein>
<dbReference type="OrthoDB" id="4079278at2759"/>
<evidence type="ECO:0000313" key="1">
    <source>
        <dbReference type="EMBL" id="EGV63294.1"/>
    </source>
</evidence>
<name>G3B5T2_CANTC</name>
<evidence type="ECO:0000313" key="2">
    <source>
        <dbReference type="Proteomes" id="UP000000707"/>
    </source>
</evidence>
<dbReference type="EMBL" id="GL996524">
    <property type="protein sequence ID" value="EGV63294.1"/>
    <property type="molecule type" value="Genomic_DNA"/>
</dbReference>
<organism evidence="2">
    <name type="scientific">Candida tenuis (strain ATCC 10573 / BCRC 21748 / CBS 615 / JCM 9827 / NBRC 10315 / NRRL Y-1498 / VKM Y-70)</name>
    <name type="common">Yeast</name>
    <name type="synonym">Yamadazyma tenuis</name>
    <dbReference type="NCBI Taxonomy" id="590646"/>
    <lineage>
        <taxon>Eukaryota</taxon>
        <taxon>Fungi</taxon>
        <taxon>Dikarya</taxon>
        <taxon>Ascomycota</taxon>
        <taxon>Saccharomycotina</taxon>
        <taxon>Pichiomycetes</taxon>
        <taxon>Debaryomycetaceae</taxon>
        <taxon>Yamadazyma</taxon>
    </lineage>
</organism>
<proteinExistence type="predicted"/>
<gene>
    <name evidence="1" type="ORF">CANTEDRAFT_135125</name>
</gene>
<reference evidence="1 2" key="1">
    <citation type="journal article" date="2011" name="Proc. Natl. Acad. Sci. U.S.A.">
        <title>Comparative genomics of xylose-fermenting fungi for enhanced biofuel production.</title>
        <authorList>
            <person name="Wohlbach D.J."/>
            <person name="Kuo A."/>
            <person name="Sato T.K."/>
            <person name="Potts K.M."/>
            <person name="Salamov A.A."/>
            <person name="LaButti K.M."/>
            <person name="Sun H."/>
            <person name="Clum A."/>
            <person name="Pangilinan J.L."/>
            <person name="Lindquist E.A."/>
            <person name="Lucas S."/>
            <person name="Lapidus A."/>
            <person name="Jin M."/>
            <person name="Gunawan C."/>
            <person name="Balan V."/>
            <person name="Dale B.E."/>
            <person name="Jeffries T.W."/>
            <person name="Zinkel R."/>
            <person name="Barry K.W."/>
            <person name="Grigoriev I.V."/>
            <person name="Gasch A.P."/>
        </authorList>
    </citation>
    <scope>NUCLEOTIDE SEQUENCE [LARGE SCALE GENOMIC DNA]</scope>
    <source>
        <strain evidence="2">ATCC 10573 / BCRC 21748 / CBS 615 / JCM 9827 / NBRC 10315 / NRRL Y-1498 / VKM Y-70</strain>
    </source>
</reference>
<dbReference type="eggNOG" id="ENOG502RQ0T">
    <property type="taxonomic scope" value="Eukaryota"/>
</dbReference>
<accession>G3B5T2</accession>